<dbReference type="AlphaFoldDB" id="A0A6J4I4L7"/>
<name>A0A6J4I4L7_9ACTN</name>
<dbReference type="PANTHER" id="PTHR34957:SF1">
    <property type="entry name" value="NUCLEAR TRANSPORT FACTOR 2 (NTF2) FAMILY PROTEIN"/>
    <property type="match status" value="1"/>
</dbReference>
<proteinExistence type="predicted"/>
<feature type="domain" description="SnoaL-like" evidence="1">
    <location>
        <begin position="8"/>
        <end position="124"/>
    </location>
</feature>
<dbReference type="EMBL" id="CADCTB010000109">
    <property type="protein sequence ID" value="CAA9242351.1"/>
    <property type="molecule type" value="Genomic_DNA"/>
</dbReference>
<dbReference type="InterPro" id="IPR037401">
    <property type="entry name" value="SnoaL-like"/>
</dbReference>
<dbReference type="InterPro" id="IPR032710">
    <property type="entry name" value="NTF2-like_dom_sf"/>
</dbReference>
<evidence type="ECO:0000313" key="2">
    <source>
        <dbReference type="EMBL" id="CAA9242351.1"/>
    </source>
</evidence>
<accession>A0A6J4I4L7</accession>
<dbReference type="PANTHER" id="PTHR34957">
    <property type="entry name" value="NUCLEAR TRANSPORT FACTOR 2 (NTF2) FAMILY PROTEIN"/>
    <property type="match status" value="1"/>
</dbReference>
<dbReference type="Pfam" id="PF13474">
    <property type="entry name" value="SnoaL_3"/>
    <property type="match status" value="1"/>
</dbReference>
<dbReference type="Gene3D" id="3.10.450.50">
    <property type="match status" value="1"/>
</dbReference>
<evidence type="ECO:0000259" key="1">
    <source>
        <dbReference type="Pfam" id="PF13474"/>
    </source>
</evidence>
<sequence length="130" mass="14200">MTTDLDSVAAANKAFYAAFEARDLDAMSVVWEHSDRIVCTHPGWASLRGWGQVAASFFALFQNSQHLQFILTKETTEVAGDVAWVAVDENILQATNATTVAALNLFVRDDAGDWRMVAHHASPVSDSTET</sequence>
<reference evidence="2" key="1">
    <citation type="submission" date="2020-02" db="EMBL/GenBank/DDBJ databases">
        <authorList>
            <person name="Meier V. D."/>
        </authorList>
    </citation>
    <scope>NUCLEOTIDE SEQUENCE</scope>
    <source>
        <strain evidence="2">AVDCRST_MAG10</strain>
    </source>
</reference>
<gene>
    <name evidence="2" type="ORF">AVDCRST_MAG10-1664</name>
</gene>
<protein>
    <recommendedName>
        <fullName evidence="1">SnoaL-like domain-containing protein</fullName>
    </recommendedName>
</protein>
<organism evidence="2">
    <name type="scientific">uncultured Acidimicrobiales bacterium</name>
    <dbReference type="NCBI Taxonomy" id="310071"/>
    <lineage>
        <taxon>Bacteria</taxon>
        <taxon>Bacillati</taxon>
        <taxon>Actinomycetota</taxon>
        <taxon>Acidimicrobiia</taxon>
        <taxon>Acidimicrobiales</taxon>
        <taxon>environmental samples</taxon>
    </lineage>
</organism>
<dbReference type="SUPFAM" id="SSF54427">
    <property type="entry name" value="NTF2-like"/>
    <property type="match status" value="1"/>
</dbReference>